<dbReference type="PROSITE" id="PS51257">
    <property type="entry name" value="PROKAR_LIPOPROTEIN"/>
    <property type="match status" value="1"/>
</dbReference>
<dbReference type="AlphaFoldDB" id="A0A9E7R5X0"/>
<keyword evidence="3" id="KW-1185">Reference proteome</keyword>
<dbReference type="KEGG" id="ssai:N0B31_02985"/>
<evidence type="ECO:0000313" key="3">
    <source>
        <dbReference type="Proteomes" id="UP001057580"/>
    </source>
</evidence>
<feature type="region of interest" description="Disordered" evidence="1">
    <location>
        <begin position="82"/>
        <end position="162"/>
    </location>
</feature>
<dbReference type="GeneID" id="74941353"/>
<accession>A0A9E7R5X0</accession>
<gene>
    <name evidence="2" type="ORF">N0B31_02985</name>
</gene>
<evidence type="ECO:0000256" key="1">
    <source>
        <dbReference type="SAM" id="MobiDB-lite"/>
    </source>
</evidence>
<organism evidence="2 3">
    <name type="scientific">Salinirubellus salinus</name>
    <dbReference type="NCBI Taxonomy" id="1364945"/>
    <lineage>
        <taxon>Archaea</taxon>
        <taxon>Methanobacteriati</taxon>
        <taxon>Methanobacteriota</taxon>
        <taxon>Stenosarchaea group</taxon>
        <taxon>Halobacteria</taxon>
        <taxon>Halobacteriales</taxon>
        <taxon>Natronomonadaceae</taxon>
        <taxon>Salinirubellus</taxon>
    </lineage>
</organism>
<dbReference type="Proteomes" id="UP001057580">
    <property type="component" value="Chromosome"/>
</dbReference>
<protein>
    <submittedName>
        <fullName evidence="2">Uncharacterized protein</fullName>
    </submittedName>
</protein>
<proteinExistence type="predicted"/>
<reference evidence="2" key="1">
    <citation type="submission" date="2022-09" db="EMBL/GenBank/DDBJ databases">
        <title>Diverse halophilic archaea isolated from saline environments.</title>
        <authorList>
            <person name="Cui H.-L."/>
        </authorList>
    </citation>
    <scope>NUCLEOTIDE SEQUENCE</scope>
    <source>
        <strain evidence="2">ZS-35-S2</strain>
    </source>
</reference>
<name>A0A9E7R5X0_9EURY</name>
<dbReference type="RefSeq" id="WP_260594308.1">
    <property type="nucleotide sequence ID" value="NZ_CP104003.1"/>
</dbReference>
<dbReference type="EMBL" id="CP104003">
    <property type="protein sequence ID" value="UWM55255.1"/>
    <property type="molecule type" value="Genomic_DNA"/>
</dbReference>
<sequence>MDRRALLAAGSAALAGCLPLRGSPRTPGANANEPQLRAEYEYLPGDSAYRVRHAAGNEFTAENTGALVVRVDPRDERANSRLWAGTDVRADDSDDGGATQSFPVGVGDEIRVPAPSRGDVRVVWTGPDGENSVSLDVYRAEEQPTPTPTPRPTADGTATEDG</sequence>
<evidence type="ECO:0000313" key="2">
    <source>
        <dbReference type="EMBL" id="UWM55255.1"/>
    </source>
</evidence>